<dbReference type="FunFam" id="2.30.180.10:FF:000032">
    <property type="entry name" value="Fasciclin domain-containing protein, putative"/>
    <property type="match status" value="3"/>
</dbReference>
<evidence type="ECO:0000256" key="1">
    <source>
        <dbReference type="SAM" id="SignalP"/>
    </source>
</evidence>
<dbReference type="Pfam" id="PF03640">
    <property type="entry name" value="Lipoprotein_15"/>
    <property type="match status" value="2"/>
</dbReference>
<evidence type="ECO:0000313" key="3">
    <source>
        <dbReference type="EMBL" id="AEP31128.1"/>
    </source>
</evidence>
<accession>G4QDU9</accession>
<feature type="chain" id="PRO_5003467748" evidence="1">
    <location>
        <begin position="20"/>
        <end position="735"/>
    </location>
</feature>
<keyword evidence="1" id="KW-0732">Signal</keyword>
<dbReference type="Pfam" id="PF02469">
    <property type="entry name" value="Fasciclin"/>
    <property type="match status" value="5"/>
</dbReference>
<dbReference type="EMBL" id="CP003060">
    <property type="protein sequence ID" value="AEP31128.1"/>
    <property type="molecule type" value="Genomic_DNA"/>
</dbReference>
<dbReference type="RefSeq" id="WP_014110000.1">
    <property type="nucleotide sequence ID" value="NC_016041.1"/>
</dbReference>
<feature type="signal peptide" evidence="1">
    <location>
        <begin position="1"/>
        <end position="19"/>
    </location>
</feature>
<feature type="domain" description="FAS1" evidence="2">
    <location>
        <begin position="475"/>
        <end position="728"/>
    </location>
</feature>
<dbReference type="InterPro" id="IPR000782">
    <property type="entry name" value="FAS1_domain"/>
</dbReference>
<dbReference type="InterPro" id="IPR036378">
    <property type="entry name" value="FAS1_dom_sf"/>
</dbReference>
<dbReference type="OrthoDB" id="9800666at2"/>
<gene>
    <name evidence="3" type="ordered locus">GNIT_3032</name>
</gene>
<dbReference type="PROSITE" id="PS51257">
    <property type="entry name" value="PROKAR_LIPOPROTEIN"/>
    <property type="match status" value="1"/>
</dbReference>
<dbReference type="SUPFAM" id="SSF82153">
    <property type="entry name" value="FAS1 domain"/>
    <property type="match status" value="4"/>
</dbReference>
<keyword evidence="4" id="KW-1185">Reference proteome</keyword>
<sequence>MKKINTALLIATAIFGLQACNDDEAIAINPPPPPPPPAEPVTIVDAAVDNGGFTTLVAALQATGLDVTLDDADASFTVFAPTDAAFALLGEETINGLLADPDTLSSILTYHVLEGAVDAETAIAAAGTTVQTVNGASVGLSLIDTTLFVNGATVTTTDLVTDNGIIHVIDAVLTPPTTRGEPTDNIVETAIANGNFETLVAAVQAAGLVDTLANPDASFTVFAPTDAAFEMIDPATLEALIADTDALSAVLLQHVVEGEVDAVTAFSLNGQNATTASGAMIPVGLNAETDTLTFGGANVVMTDIYTTNGIIHVLDMVVVGDVELPTPPQSIVDVARENGNFTTLVAALEATGLDSVLANTDTDFTVFAPSDDAFALLGEETIAALLADTDTLSNILLNHVISGSAILQDAAVMAAQSDNNLVEVANEAQVALSLSGANLFVNKSAVSATDVMADNGVIHVIDQVILPIPAANERTGTIVDVALADDRFETLVTALTAADLVDTLNDETATFTVFAPTDAAFAKIPEPVLAGLLGDVDALSGVLLQHVVSGAEIGSLNAYAANGANVDTVAMEDVSVALVNFAATMDSETSEVAYDAANQRLVGGAASDNPGFTLYTFDGDLGTASSACVDGCASTWPPVLVADGEVSSVPGLGTITRGDDTVQATYLGRPLYFYATDAEAGDALGEGAGGVWSTAKQEQVSLQIQGSNVIISDIYTTNGVIHVIDTVITETLNSN</sequence>
<dbReference type="InterPro" id="IPR005297">
    <property type="entry name" value="Lipoprotein_repeat"/>
</dbReference>
<keyword evidence="3" id="KW-0449">Lipoprotein</keyword>
<evidence type="ECO:0000259" key="2">
    <source>
        <dbReference type="PROSITE" id="PS50213"/>
    </source>
</evidence>
<dbReference type="AlphaFoldDB" id="G4QDU9"/>
<dbReference type="Gene3D" id="2.30.180.10">
    <property type="entry name" value="FAS1 domain"/>
    <property type="match status" value="5"/>
</dbReference>
<organism evidence="3 4">
    <name type="scientific">Glaciecola nitratireducens (strain JCM 12485 / KCTC 12276 / FR1064)</name>
    <dbReference type="NCBI Taxonomy" id="1085623"/>
    <lineage>
        <taxon>Bacteria</taxon>
        <taxon>Pseudomonadati</taxon>
        <taxon>Pseudomonadota</taxon>
        <taxon>Gammaproteobacteria</taxon>
        <taxon>Alteromonadales</taxon>
        <taxon>Alteromonadaceae</taxon>
        <taxon>Brumicola</taxon>
    </lineage>
</organism>
<dbReference type="GO" id="GO:0005615">
    <property type="term" value="C:extracellular space"/>
    <property type="evidence" value="ECO:0007669"/>
    <property type="project" value="TreeGrafter"/>
</dbReference>
<dbReference type="PANTHER" id="PTHR10900:SF77">
    <property type="entry name" value="FI19380P1"/>
    <property type="match status" value="1"/>
</dbReference>
<protein>
    <submittedName>
        <fullName evidence="3">Putative adhesion lipoprotein</fullName>
    </submittedName>
</protein>
<feature type="domain" description="FAS1" evidence="2">
    <location>
        <begin position="183"/>
        <end position="318"/>
    </location>
</feature>
<evidence type="ECO:0000313" key="4">
    <source>
        <dbReference type="Proteomes" id="UP000009282"/>
    </source>
</evidence>
<dbReference type="PROSITE" id="PS50213">
    <property type="entry name" value="FAS1"/>
    <property type="match status" value="4"/>
</dbReference>
<dbReference type="eggNOG" id="COG2335">
    <property type="taxonomic scope" value="Bacteria"/>
</dbReference>
<dbReference type="SMART" id="SM00554">
    <property type="entry name" value="FAS1"/>
    <property type="match status" value="4"/>
</dbReference>
<dbReference type="eggNOG" id="COG4315">
    <property type="taxonomic scope" value="Bacteria"/>
</dbReference>
<dbReference type="HOGENOM" id="CLU_383029_0_0_6"/>
<dbReference type="STRING" id="1085623.GNIT_3032"/>
<dbReference type="KEGG" id="gni:GNIT_3032"/>
<name>G4QDU9_GLANF</name>
<feature type="domain" description="FAS1" evidence="2">
    <location>
        <begin position="328"/>
        <end position="465"/>
    </location>
</feature>
<dbReference type="PANTHER" id="PTHR10900">
    <property type="entry name" value="PERIOSTIN-RELATED"/>
    <property type="match status" value="1"/>
</dbReference>
<proteinExistence type="predicted"/>
<reference evidence="3 4" key="1">
    <citation type="journal article" date="2011" name="J. Bacteriol.">
        <title>Complete genome sequence of seawater bacterium Glaciecola nitratireducens FR1064T.</title>
        <authorList>
            <person name="Bian F."/>
            <person name="Qin Q.L."/>
            <person name="Xie B.B."/>
            <person name="Shu Y.L."/>
            <person name="Zhang X.Y."/>
            <person name="Yu Y."/>
            <person name="Chen B."/>
            <person name="Chen X.L."/>
            <person name="Zhou B.C."/>
            <person name="Zhang Y.Z."/>
        </authorList>
    </citation>
    <scope>NUCLEOTIDE SEQUENCE [LARGE SCALE GENOMIC DNA]</scope>
    <source>
        <strain evidence="4">JCM 12485 / KCTC 12276 / FR1064</strain>
    </source>
</reference>
<dbReference type="Proteomes" id="UP000009282">
    <property type="component" value="Chromosome"/>
</dbReference>
<dbReference type="InterPro" id="IPR050904">
    <property type="entry name" value="Adhesion/Biosynth-related"/>
</dbReference>
<feature type="domain" description="FAS1" evidence="2">
    <location>
        <begin position="40"/>
        <end position="173"/>
    </location>
</feature>